<evidence type="ECO:0000313" key="3">
    <source>
        <dbReference type="Proteomes" id="UP000774617"/>
    </source>
</evidence>
<comment type="caution">
    <text evidence="2">The sequence shown here is derived from an EMBL/GenBank/DDBJ whole genome shotgun (WGS) entry which is preliminary data.</text>
</comment>
<evidence type="ECO:0000256" key="1">
    <source>
        <dbReference type="SAM" id="MobiDB-lite"/>
    </source>
</evidence>
<protein>
    <submittedName>
        <fullName evidence="2">Uncharacterized protein</fullName>
    </submittedName>
</protein>
<feature type="compositionally biased region" description="Low complexity" evidence="1">
    <location>
        <begin position="46"/>
        <end position="64"/>
    </location>
</feature>
<feature type="region of interest" description="Disordered" evidence="1">
    <location>
        <begin position="214"/>
        <end position="235"/>
    </location>
</feature>
<dbReference type="EMBL" id="JAGTJR010000004">
    <property type="protein sequence ID" value="KAH7061238.1"/>
    <property type="molecule type" value="Genomic_DNA"/>
</dbReference>
<feature type="region of interest" description="Disordered" evidence="1">
    <location>
        <begin position="40"/>
        <end position="65"/>
    </location>
</feature>
<name>A0ABQ8GRF1_9PEZI</name>
<keyword evidence="3" id="KW-1185">Reference proteome</keyword>
<sequence length="561" mass="61254">MQSKANSTKNFYVHLIDRSRHCNCDCRTLHHQHSLIDSHAKEYQEQQQSPSCLLPSSPGSSSGQTIVIPENYSAQVALTPTSPSSLSSPALALPTDQGYHQAKEFVINSRSKTDITFHPSLATLRCPVESSSVPPEDHRVVSSPSPAFSRSFCQGYRKFFGTIKKTLHLDTYLPGRLRRSSMAMFRRPFEAVELDSPTVFEMPASQPVELECPDATEPPGLSVSSNRQPSGMQTDLNEMGSWSNICDMPAELPELHPPSYGSFAQGPEVVKEPVEKPALYLGGADDFQGSAASGSFQPFFHSTQRATPGPERAVEPLSTCYPRSITFPDTLLTNAITSPTPTYQTPSGYLIRERSPRLPILKLNTVNIQGKYLSPASSRRPSVQSGTSGDSSPWSLTQASTATPQSSNPSSGMRSSSQSFHYAAAHWSPDYLQPYSHSNGVFSPDVDLSSAMPKTPASLLVPAFPRDKMRFNDASPAAASPAAANAPNNFLDSFVQADEWEFLFADPSAHATTARGRWGILFDLFLRPGKVVPSFLAYTLKLVVWRTADTLGDSVTARYHE</sequence>
<feature type="compositionally biased region" description="Polar residues" evidence="1">
    <location>
        <begin position="375"/>
        <end position="405"/>
    </location>
</feature>
<dbReference type="Proteomes" id="UP000774617">
    <property type="component" value="Unassembled WGS sequence"/>
</dbReference>
<feature type="compositionally biased region" description="Low complexity" evidence="1">
    <location>
        <begin position="406"/>
        <end position="415"/>
    </location>
</feature>
<evidence type="ECO:0000313" key="2">
    <source>
        <dbReference type="EMBL" id="KAH7061238.1"/>
    </source>
</evidence>
<gene>
    <name evidence="2" type="ORF">B0J12DRAFT_287314</name>
</gene>
<reference evidence="2 3" key="1">
    <citation type="journal article" date="2021" name="Nat. Commun.">
        <title>Genetic determinants of endophytism in the Arabidopsis root mycobiome.</title>
        <authorList>
            <person name="Mesny F."/>
            <person name="Miyauchi S."/>
            <person name="Thiergart T."/>
            <person name="Pickel B."/>
            <person name="Atanasova L."/>
            <person name="Karlsson M."/>
            <person name="Huettel B."/>
            <person name="Barry K.W."/>
            <person name="Haridas S."/>
            <person name="Chen C."/>
            <person name="Bauer D."/>
            <person name="Andreopoulos W."/>
            <person name="Pangilinan J."/>
            <person name="LaButti K."/>
            <person name="Riley R."/>
            <person name="Lipzen A."/>
            <person name="Clum A."/>
            <person name="Drula E."/>
            <person name="Henrissat B."/>
            <person name="Kohler A."/>
            <person name="Grigoriev I.V."/>
            <person name="Martin F.M."/>
            <person name="Hacquard S."/>
        </authorList>
    </citation>
    <scope>NUCLEOTIDE SEQUENCE [LARGE SCALE GENOMIC DNA]</scope>
    <source>
        <strain evidence="2 3">MPI-SDFR-AT-0080</strain>
    </source>
</reference>
<proteinExistence type="predicted"/>
<feature type="compositionally biased region" description="Polar residues" evidence="1">
    <location>
        <begin position="222"/>
        <end position="235"/>
    </location>
</feature>
<accession>A0ABQ8GRF1</accession>
<organism evidence="2 3">
    <name type="scientific">Macrophomina phaseolina</name>
    <dbReference type="NCBI Taxonomy" id="35725"/>
    <lineage>
        <taxon>Eukaryota</taxon>
        <taxon>Fungi</taxon>
        <taxon>Dikarya</taxon>
        <taxon>Ascomycota</taxon>
        <taxon>Pezizomycotina</taxon>
        <taxon>Dothideomycetes</taxon>
        <taxon>Dothideomycetes incertae sedis</taxon>
        <taxon>Botryosphaeriales</taxon>
        <taxon>Botryosphaeriaceae</taxon>
        <taxon>Macrophomina</taxon>
    </lineage>
</organism>
<feature type="region of interest" description="Disordered" evidence="1">
    <location>
        <begin position="372"/>
        <end position="415"/>
    </location>
</feature>